<dbReference type="AlphaFoldDB" id="A0AAD5SSL3"/>
<dbReference type="SUPFAM" id="SSF56104">
    <property type="entry name" value="SAICAR synthase-like"/>
    <property type="match status" value="1"/>
</dbReference>
<keyword evidence="1" id="KW-0808">Transferase</keyword>
<dbReference type="PANTHER" id="PTHR23086:SF8">
    <property type="entry name" value="PHOSPHATIDYLINOSITOL 5-PHOSPHATE 4-KINASE, ISOFORM A"/>
    <property type="match status" value="1"/>
</dbReference>
<organism evidence="4 5">
    <name type="scientific">Physocladia obscura</name>
    <dbReference type="NCBI Taxonomy" id="109957"/>
    <lineage>
        <taxon>Eukaryota</taxon>
        <taxon>Fungi</taxon>
        <taxon>Fungi incertae sedis</taxon>
        <taxon>Chytridiomycota</taxon>
        <taxon>Chytridiomycota incertae sedis</taxon>
        <taxon>Chytridiomycetes</taxon>
        <taxon>Chytridiales</taxon>
        <taxon>Chytriomycetaceae</taxon>
        <taxon>Physocladia</taxon>
    </lineage>
</organism>
<evidence type="ECO:0000313" key="4">
    <source>
        <dbReference type="EMBL" id="KAJ3092759.1"/>
    </source>
</evidence>
<feature type="region of interest" description="Disordered" evidence="2">
    <location>
        <begin position="137"/>
        <end position="157"/>
    </location>
</feature>
<dbReference type="GO" id="GO:0005886">
    <property type="term" value="C:plasma membrane"/>
    <property type="evidence" value="ECO:0007669"/>
    <property type="project" value="TreeGrafter"/>
</dbReference>
<accession>A0AAD5SSL3</accession>
<dbReference type="GO" id="GO:0016308">
    <property type="term" value="F:1-phosphatidylinositol-4-phosphate 5-kinase activity"/>
    <property type="evidence" value="ECO:0007669"/>
    <property type="project" value="TreeGrafter"/>
</dbReference>
<keyword evidence="5" id="KW-1185">Reference proteome</keyword>
<evidence type="ECO:0000256" key="2">
    <source>
        <dbReference type="SAM" id="MobiDB-lite"/>
    </source>
</evidence>
<dbReference type="GO" id="GO:0005524">
    <property type="term" value="F:ATP binding"/>
    <property type="evidence" value="ECO:0007669"/>
    <property type="project" value="UniProtKB-UniRule"/>
</dbReference>
<keyword evidence="1" id="KW-0067">ATP-binding</keyword>
<dbReference type="SMART" id="SM00330">
    <property type="entry name" value="PIPKc"/>
    <property type="match status" value="1"/>
</dbReference>
<protein>
    <submittedName>
        <fullName evidence="4">Phosphatidylinositol-4-phosphate 5-kinase</fullName>
    </submittedName>
</protein>
<evidence type="ECO:0000256" key="1">
    <source>
        <dbReference type="PROSITE-ProRule" id="PRU00781"/>
    </source>
</evidence>
<comment type="caution">
    <text evidence="4">The sequence shown here is derived from an EMBL/GenBank/DDBJ whole genome shotgun (WGS) entry which is preliminary data.</text>
</comment>
<name>A0AAD5SSL3_9FUNG</name>
<proteinExistence type="predicted"/>
<dbReference type="EMBL" id="JADGJH010003199">
    <property type="protein sequence ID" value="KAJ3092759.1"/>
    <property type="molecule type" value="Genomic_DNA"/>
</dbReference>
<dbReference type="Pfam" id="PF01504">
    <property type="entry name" value="PIP5K"/>
    <property type="match status" value="1"/>
</dbReference>
<keyword evidence="1" id="KW-0418">Kinase</keyword>
<dbReference type="GO" id="GO:0046854">
    <property type="term" value="P:phosphatidylinositol phosphate biosynthetic process"/>
    <property type="evidence" value="ECO:0007669"/>
    <property type="project" value="TreeGrafter"/>
</dbReference>
<dbReference type="Proteomes" id="UP001211907">
    <property type="component" value="Unassembled WGS sequence"/>
</dbReference>
<dbReference type="InterPro" id="IPR023610">
    <property type="entry name" value="PInositol-4/5-P-5/4-kinase"/>
</dbReference>
<dbReference type="InterPro" id="IPR027483">
    <property type="entry name" value="PInositol-4-P-4/5-kinase_C_sf"/>
</dbReference>
<dbReference type="InterPro" id="IPR002498">
    <property type="entry name" value="PInositol-4-P-4/5-kinase_core"/>
</dbReference>
<dbReference type="Gene3D" id="3.30.810.10">
    <property type="entry name" value="2-Layer Sandwich"/>
    <property type="match status" value="1"/>
</dbReference>
<reference evidence="4" key="1">
    <citation type="submission" date="2020-05" db="EMBL/GenBank/DDBJ databases">
        <title>Phylogenomic resolution of chytrid fungi.</title>
        <authorList>
            <person name="Stajich J.E."/>
            <person name="Amses K."/>
            <person name="Simmons R."/>
            <person name="Seto K."/>
            <person name="Myers J."/>
            <person name="Bonds A."/>
            <person name="Quandt C.A."/>
            <person name="Barry K."/>
            <person name="Liu P."/>
            <person name="Grigoriev I."/>
            <person name="Longcore J.E."/>
            <person name="James T.Y."/>
        </authorList>
    </citation>
    <scope>NUCLEOTIDE SEQUENCE</scope>
    <source>
        <strain evidence="4">JEL0513</strain>
    </source>
</reference>
<evidence type="ECO:0000313" key="5">
    <source>
        <dbReference type="Proteomes" id="UP001211907"/>
    </source>
</evidence>
<dbReference type="PROSITE" id="PS51455">
    <property type="entry name" value="PIPK"/>
    <property type="match status" value="1"/>
</dbReference>
<feature type="domain" description="PIPK" evidence="3">
    <location>
        <begin position="1"/>
        <end position="254"/>
    </location>
</feature>
<dbReference type="PANTHER" id="PTHR23086">
    <property type="entry name" value="PHOSPHATIDYLINOSITOL-4-PHOSPHATE 5-KINASE"/>
    <property type="match status" value="1"/>
</dbReference>
<evidence type="ECO:0000259" key="3">
    <source>
        <dbReference type="PROSITE" id="PS51455"/>
    </source>
</evidence>
<sequence length="255" mass="28541">MGNVNPANKDIHETYDLKGSTVGRYVKPEDVKPYSTLKDLNFLERGRKIQLGPRKKEIFLQQLERDVLFLQMMNIMDYSLLFGVHNLETGNRENIRDATLAAFEPTPETLVRRQPTELSGPITGGAGAGTGGVGVGGVATLRKSRPRSRSRDRDRTINDTVVEPSRAILPDDSPPERLYFTFYHEMGGILAVDEDGEDVGEVYYLGIIDLFTEYNVTKKLEHFVKSLLGNGRKISAVNAVQYGKRFIAFIEKACI</sequence>
<gene>
    <name evidence="4" type="primary">MSS4_2</name>
    <name evidence="4" type="ORF">HK100_006849</name>
</gene>
<keyword evidence="1" id="KW-0547">Nucleotide-binding</keyword>